<dbReference type="PANTHER" id="PTHR46796:SF13">
    <property type="entry name" value="HTH-TYPE TRANSCRIPTIONAL ACTIVATOR RHAS"/>
    <property type="match status" value="1"/>
</dbReference>
<dbReference type="RefSeq" id="WP_108188170.1">
    <property type="nucleotide sequence ID" value="NZ_PIFK01000049.1"/>
</dbReference>
<dbReference type="PANTHER" id="PTHR46796">
    <property type="entry name" value="HTH-TYPE TRANSCRIPTIONAL ACTIVATOR RHAS-RELATED"/>
    <property type="match status" value="1"/>
</dbReference>
<dbReference type="InterPro" id="IPR018060">
    <property type="entry name" value="HTH_AraC"/>
</dbReference>
<organism evidence="5 6">
    <name type="scientific">Vibrio splendidus</name>
    <dbReference type="NCBI Taxonomy" id="29497"/>
    <lineage>
        <taxon>Bacteria</taxon>
        <taxon>Pseudomonadati</taxon>
        <taxon>Pseudomonadota</taxon>
        <taxon>Gammaproteobacteria</taxon>
        <taxon>Vibrionales</taxon>
        <taxon>Vibrionaceae</taxon>
        <taxon>Vibrio</taxon>
    </lineage>
</organism>
<proteinExistence type="predicted"/>
<evidence type="ECO:0000259" key="4">
    <source>
        <dbReference type="PROSITE" id="PS01124"/>
    </source>
</evidence>
<keyword evidence="3" id="KW-0804">Transcription</keyword>
<dbReference type="GO" id="GO:0003700">
    <property type="term" value="F:DNA-binding transcription factor activity"/>
    <property type="evidence" value="ECO:0007669"/>
    <property type="project" value="InterPro"/>
</dbReference>
<dbReference type="SMART" id="SM00342">
    <property type="entry name" value="HTH_ARAC"/>
    <property type="match status" value="1"/>
</dbReference>
<reference evidence="5 6" key="1">
    <citation type="submission" date="2017-11" db="EMBL/GenBank/DDBJ databases">
        <title>Population delineation of vibrios coincides with oyster pathogenicity.</title>
        <authorList>
            <person name="Bruto M."/>
            <person name="Labreuche Y."/>
            <person name="James A."/>
            <person name="Piel D."/>
            <person name="Chenivesse S."/>
            <person name="Petton B."/>
            <person name="Polz M.F."/>
            <person name="Le Roux F."/>
        </authorList>
    </citation>
    <scope>NUCLEOTIDE SEQUENCE [LARGE SCALE GENOMIC DNA]</scope>
    <source>
        <strain evidence="5 6">FF_144</strain>
    </source>
</reference>
<keyword evidence="2" id="KW-0238">DNA-binding</keyword>
<gene>
    <name evidence="5" type="ORF">CWO07_20285</name>
</gene>
<protein>
    <submittedName>
        <fullName evidence="5">AraC family transcriptional regulator</fullName>
    </submittedName>
</protein>
<dbReference type="AlphaFoldDB" id="A0A2T5ER08"/>
<dbReference type="PROSITE" id="PS01124">
    <property type="entry name" value="HTH_ARAC_FAMILY_2"/>
    <property type="match status" value="1"/>
</dbReference>
<evidence type="ECO:0000256" key="3">
    <source>
        <dbReference type="ARBA" id="ARBA00023163"/>
    </source>
</evidence>
<dbReference type="Pfam" id="PF12833">
    <property type="entry name" value="HTH_18"/>
    <property type="match status" value="1"/>
</dbReference>
<dbReference type="GO" id="GO:0043565">
    <property type="term" value="F:sequence-specific DNA binding"/>
    <property type="evidence" value="ECO:0007669"/>
    <property type="project" value="InterPro"/>
</dbReference>
<dbReference type="EMBL" id="PIFK01000049">
    <property type="protein sequence ID" value="PTP27111.1"/>
    <property type="molecule type" value="Genomic_DNA"/>
</dbReference>
<evidence type="ECO:0000313" key="6">
    <source>
        <dbReference type="Proteomes" id="UP000244197"/>
    </source>
</evidence>
<sequence length="357" mass="40646">MIDFIKDKDDSEAKLSGSMKLASSIKLSSSVKLADSKTKANVPETQDCMTQENKPALHLEPAFKLVPEITLIESLPEHLQKRFTHALTLMHEEWGERRTWEEIATESAISPYHFHRQFTELFNETPGQYLSRVRLQIAVGLLINDEPWSVIEIAQYCGYSSSQSLGKALKRELGVTAKHIREMGFNATPKETADFIQKLAHPGVQSSMEKELVKSMPIELVWYPERGMLKLKLEDPDWDTVFEIYGQKSTHLMGTTPIKQMNNKWDDIDAEIGNWQVAKDRYDMTIPEGYYLCSDVYLVSDVAYSTALEALFKAVEQQGLKLDVQGYLVEMIRQIDTDDVEGVTFSFQLPVLATLEK</sequence>
<dbReference type="SUPFAM" id="SSF46689">
    <property type="entry name" value="Homeodomain-like"/>
    <property type="match status" value="2"/>
</dbReference>
<name>A0A2T5ER08_VIBSP</name>
<accession>A0A2T5ER08</accession>
<keyword evidence="1" id="KW-0805">Transcription regulation</keyword>
<dbReference type="InterPro" id="IPR009057">
    <property type="entry name" value="Homeodomain-like_sf"/>
</dbReference>
<evidence type="ECO:0000256" key="2">
    <source>
        <dbReference type="ARBA" id="ARBA00023125"/>
    </source>
</evidence>
<comment type="caution">
    <text evidence="5">The sequence shown here is derived from an EMBL/GenBank/DDBJ whole genome shotgun (WGS) entry which is preliminary data.</text>
</comment>
<evidence type="ECO:0000313" key="5">
    <source>
        <dbReference type="EMBL" id="PTP27111.1"/>
    </source>
</evidence>
<feature type="domain" description="HTH araC/xylS-type" evidence="4">
    <location>
        <begin position="84"/>
        <end position="183"/>
    </location>
</feature>
<evidence type="ECO:0000256" key="1">
    <source>
        <dbReference type="ARBA" id="ARBA00023015"/>
    </source>
</evidence>
<dbReference type="InterPro" id="IPR050204">
    <property type="entry name" value="AraC_XylS_family_regulators"/>
</dbReference>
<dbReference type="Gene3D" id="1.10.10.60">
    <property type="entry name" value="Homeodomain-like"/>
    <property type="match status" value="2"/>
</dbReference>
<dbReference type="Proteomes" id="UP000244197">
    <property type="component" value="Unassembled WGS sequence"/>
</dbReference>